<gene>
    <name evidence="2" type="ordered locus">BCAH820_1044</name>
</gene>
<protein>
    <submittedName>
        <fullName evidence="2">Phosphotransferase enzyme family, putative</fullName>
    </submittedName>
</protein>
<dbReference type="EMBL" id="CP001283">
    <property type="protein sequence ID" value="ACK90894.1"/>
    <property type="molecule type" value="Genomic_DNA"/>
</dbReference>
<sequence length="296" mass="34239">MAELMDMLQQVIDRFKLNVLAVENVPESFSSTVYKIQLINHRTVYIKIPYSKVKLEREYTVLNRLRNELPVPEMLDYWEGNEDVTGALLLSEIKGVPITEKMDTALAYDIGVHHAMLHAIIPNEHDFNSPVSNVYGEWSEFIERQFYSFAEDAKEVLDPCLYEQSLKHFDRQVKLLPAPDGPSFIHMDFRPGNILVHENQVVGIIDFESTRIGAIEIDFTKINSDILMKSPGTWDAYQKGYESIRPLINLQEVLPFYRFTDAFNAIGWCKRRGIEEHQAFLQESVAYLNVLFMKEG</sequence>
<feature type="domain" description="Aminoglycoside phosphotransferase" evidence="1">
    <location>
        <begin position="25"/>
        <end position="236"/>
    </location>
</feature>
<dbReference type="InterPro" id="IPR051678">
    <property type="entry name" value="AGP_Transferase"/>
</dbReference>
<dbReference type="Pfam" id="PF01636">
    <property type="entry name" value="APH"/>
    <property type="match status" value="1"/>
</dbReference>
<dbReference type="PANTHER" id="PTHR21310">
    <property type="entry name" value="AMINOGLYCOSIDE PHOSPHOTRANSFERASE-RELATED-RELATED"/>
    <property type="match status" value="1"/>
</dbReference>
<dbReference type="RefSeq" id="WP_000818999.1">
    <property type="nucleotide sequence ID" value="NC_011773.1"/>
</dbReference>
<dbReference type="AlphaFoldDB" id="B7JCP7"/>
<evidence type="ECO:0000259" key="1">
    <source>
        <dbReference type="Pfam" id="PF01636"/>
    </source>
</evidence>
<evidence type="ECO:0000313" key="3">
    <source>
        <dbReference type="Proteomes" id="UP000001363"/>
    </source>
</evidence>
<name>B7JCP7_BACC0</name>
<proteinExistence type="predicted"/>
<dbReference type="Proteomes" id="UP000001363">
    <property type="component" value="Chromosome"/>
</dbReference>
<keyword evidence="2" id="KW-0808">Transferase</keyword>
<dbReference type="KEGG" id="bcu:BCAH820_1044"/>
<accession>B7JCP7</accession>
<dbReference type="InterPro" id="IPR002575">
    <property type="entry name" value="Aminoglycoside_PTrfase"/>
</dbReference>
<evidence type="ECO:0000313" key="2">
    <source>
        <dbReference type="EMBL" id="ACK90894.1"/>
    </source>
</evidence>
<dbReference type="InterPro" id="IPR011009">
    <property type="entry name" value="Kinase-like_dom_sf"/>
</dbReference>
<dbReference type="SUPFAM" id="SSF56112">
    <property type="entry name" value="Protein kinase-like (PK-like)"/>
    <property type="match status" value="1"/>
</dbReference>
<dbReference type="Gene3D" id="3.90.1200.10">
    <property type="match status" value="1"/>
</dbReference>
<reference evidence="2 3" key="1">
    <citation type="submission" date="2008-10" db="EMBL/GenBank/DDBJ databases">
        <title>Genome sequence of Bacillus cereus AH820.</title>
        <authorList>
            <person name="Dodson R.J."/>
            <person name="Durkin A.S."/>
            <person name="Rosovitz M.J."/>
            <person name="Rasko D.A."/>
            <person name="Hoffmaster A."/>
            <person name="Ravel J."/>
            <person name="Sutton G."/>
        </authorList>
    </citation>
    <scope>NUCLEOTIDE SEQUENCE [LARGE SCALE GENOMIC DNA]</scope>
    <source>
        <strain evidence="2 3">AH820</strain>
    </source>
</reference>
<dbReference type="HOGENOM" id="CLU_949443_0_0_9"/>
<organism evidence="2 3">
    <name type="scientific">Bacillus cereus (strain AH820)</name>
    <dbReference type="NCBI Taxonomy" id="405535"/>
    <lineage>
        <taxon>Bacteria</taxon>
        <taxon>Bacillati</taxon>
        <taxon>Bacillota</taxon>
        <taxon>Bacilli</taxon>
        <taxon>Bacillales</taxon>
        <taxon>Bacillaceae</taxon>
        <taxon>Bacillus</taxon>
        <taxon>Bacillus cereus group</taxon>
    </lineage>
</organism>
<dbReference type="GO" id="GO:0016740">
    <property type="term" value="F:transferase activity"/>
    <property type="evidence" value="ECO:0007669"/>
    <property type="project" value="UniProtKB-KW"/>
</dbReference>